<dbReference type="CDD" id="cd02846">
    <property type="entry name" value="PAZ_argonaute_like"/>
    <property type="match status" value="1"/>
</dbReference>
<dbReference type="CDD" id="cd04657">
    <property type="entry name" value="Piwi_ago-like"/>
    <property type="match status" value="1"/>
</dbReference>
<dbReference type="SUPFAM" id="SSF101690">
    <property type="entry name" value="PAZ domain"/>
    <property type="match status" value="1"/>
</dbReference>
<dbReference type="Pfam" id="PF02171">
    <property type="entry name" value="Piwi"/>
    <property type="match status" value="1"/>
</dbReference>
<evidence type="ECO:0000313" key="3">
    <source>
        <dbReference type="EMBL" id="KAK0617314.1"/>
    </source>
</evidence>
<dbReference type="Gene3D" id="3.30.420.10">
    <property type="entry name" value="Ribonuclease H-like superfamily/Ribonuclease H"/>
    <property type="match status" value="1"/>
</dbReference>
<dbReference type="PANTHER" id="PTHR22891">
    <property type="entry name" value="EUKARYOTIC TRANSLATION INITIATION FACTOR 2C"/>
    <property type="match status" value="1"/>
</dbReference>
<dbReference type="InterPro" id="IPR036397">
    <property type="entry name" value="RNaseH_sf"/>
</dbReference>
<feature type="region of interest" description="Disordered" evidence="1">
    <location>
        <begin position="449"/>
        <end position="472"/>
    </location>
</feature>
<dbReference type="Proteomes" id="UP001175000">
    <property type="component" value="Unassembled WGS sequence"/>
</dbReference>
<keyword evidence="4" id="KW-1185">Reference proteome</keyword>
<comment type="caution">
    <text evidence="3">The sequence shown here is derived from an EMBL/GenBank/DDBJ whole genome shotgun (WGS) entry which is preliminary data.</text>
</comment>
<proteinExistence type="predicted"/>
<evidence type="ECO:0000313" key="4">
    <source>
        <dbReference type="Proteomes" id="UP001175000"/>
    </source>
</evidence>
<dbReference type="Pfam" id="PF02170">
    <property type="entry name" value="PAZ"/>
    <property type="match status" value="1"/>
</dbReference>
<dbReference type="SMART" id="SM01163">
    <property type="entry name" value="DUF1785"/>
    <property type="match status" value="1"/>
</dbReference>
<dbReference type="Pfam" id="PF16488">
    <property type="entry name" value="ArgoL2"/>
    <property type="match status" value="1"/>
</dbReference>
<organism evidence="3 4">
    <name type="scientific">Immersiella caudata</name>
    <dbReference type="NCBI Taxonomy" id="314043"/>
    <lineage>
        <taxon>Eukaryota</taxon>
        <taxon>Fungi</taxon>
        <taxon>Dikarya</taxon>
        <taxon>Ascomycota</taxon>
        <taxon>Pezizomycotina</taxon>
        <taxon>Sordariomycetes</taxon>
        <taxon>Sordariomycetidae</taxon>
        <taxon>Sordariales</taxon>
        <taxon>Lasiosphaeriaceae</taxon>
        <taxon>Immersiella</taxon>
    </lineage>
</organism>
<dbReference type="GO" id="GO:0003723">
    <property type="term" value="F:RNA binding"/>
    <property type="evidence" value="ECO:0007669"/>
    <property type="project" value="InterPro"/>
</dbReference>
<feature type="compositionally biased region" description="Gly residues" evidence="1">
    <location>
        <begin position="7"/>
        <end position="79"/>
    </location>
</feature>
<dbReference type="InterPro" id="IPR036085">
    <property type="entry name" value="PAZ_dom_sf"/>
</dbReference>
<evidence type="ECO:0000259" key="2">
    <source>
        <dbReference type="PROSITE" id="PS50822"/>
    </source>
</evidence>
<feature type="region of interest" description="Disordered" evidence="1">
    <location>
        <begin position="1"/>
        <end position="100"/>
    </location>
</feature>
<accession>A0AA40BXJ5</accession>
<dbReference type="InterPro" id="IPR014811">
    <property type="entry name" value="ArgoL1"/>
</dbReference>
<sequence length="1082" mass="116905">MADRGRGGGGGRGRGYGGGGSGGYQGGRGSGGGYQGGNNPGGGRGGGGGYQGGGGNFQGGRGGGGGFRGGGGAHGGGGSRASQYPGAFFSPPTGIPQPDDRVATLENQWIATQGGQLPAQLTAQMGKMKISGSGSGSAISINSDKLPIRPAFGSKGQAVHLWANYFALNVNPKPLWKYTVNVSKVDKERSKTKEKRSDEPEVRGRKLFKIIDLALKSFGPNVTLASEFKQQVVSLEKLKLPEGNEIVVELADTSRPEKWVVKFHDPENGHPDIDALLKYLKTMKDVGNEEQFPKFASEIDALNIILGHTPRVDSNSASIGSSRFFATDAARIDSAAQKQGSVVEILRGYFQSIRPATGRLLLNANVTHGVFRRPGNLGQILQDFGLAWIHQVPSAEQDQAARIRQYNAQLKNFTKFLSLVRVQVTIPAHGKKPKQVAIKTAIGFCTDRDGRDKAGKPIQGGERPPRFQPCPEHFMYRGPSMARFYFGRPTPKDPAAAVPPPPAPLQYDTEVTIQAYYRAKYSFQVNVGLPLVNVGRRERPVYVPAELVEILPGQAFKTRLTPSEQDSMITFACRAAPDNAQSVTTKAREVLHLNNNPLLARFGITVDKSLITVVGRELPPPTLAHTGAGGTTVPTTPSGGGWLMRDVKIAQAGRRISKWNYLYFTQTVPRDNAMAFVGFMSRNMGIGIEANPMIAAGLRAANSESGVKTAMNHLAKSGAQLVIVYLPDKDATRYNIIKEQGDCALGIHTVCITDKTFEKRGQAGYWANVALKVNLKFGGANHKIYNDTTLIGKGKTMVVGYDVTHPTNLTPGASDNGPSIAGLVASINKDLSQWPGKVWGMKSNTEMLDATLKEAIKERLRLWQKQPANAKALPANIIIFRDGVSEGQFQLVLDKELPEIRDACADVYPPTIPKPRITLVVSVKRHQTRFYPTDGAHATKSKSPKEGTVVDRGVTSVRLWDFFLQAHVSLQGTARPAHYSVLLDEIFRADYGREAADALEKLTHDMCYMYGRATKAVSICPPAYYADIICTRARAHNSALFDGSDTASIVSTAKPGTDQPGTNQVALKSNIHDRLADTMYYI</sequence>
<dbReference type="Pfam" id="PF08699">
    <property type="entry name" value="ArgoL1"/>
    <property type="match status" value="1"/>
</dbReference>
<dbReference type="SMART" id="SM00950">
    <property type="entry name" value="Piwi"/>
    <property type="match status" value="1"/>
</dbReference>
<reference evidence="3" key="1">
    <citation type="submission" date="2023-06" db="EMBL/GenBank/DDBJ databases">
        <title>Genome-scale phylogeny and comparative genomics of the fungal order Sordariales.</title>
        <authorList>
            <consortium name="Lawrence Berkeley National Laboratory"/>
            <person name="Hensen N."/>
            <person name="Bonometti L."/>
            <person name="Westerberg I."/>
            <person name="Brannstrom I.O."/>
            <person name="Guillou S."/>
            <person name="Cros-Aarteil S."/>
            <person name="Calhoun S."/>
            <person name="Haridas S."/>
            <person name="Kuo A."/>
            <person name="Mondo S."/>
            <person name="Pangilinan J."/>
            <person name="Riley R."/>
            <person name="Labutti K."/>
            <person name="Andreopoulos B."/>
            <person name="Lipzen A."/>
            <person name="Chen C."/>
            <person name="Yanf M."/>
            <person name="Daum C."/>
            <person name="Ng V."/>
            <person name="Clum A."/>
            <person name="Steindorff A."/>
            <person name="Ohm R."/>
            <person name="Martin F."/>
            <person name="Silar P."/>
            <person name="Natvig D."/>
            <person name="Lalanne C."/>
            <person name="Gautier V."/>
            <person name="Ament-Velasquez S.L."/>
            <person name="Kruys A."/>
            <person name="Hutchinson M.I."/>
            <person name="Powell A.J."/>
            <person name="Barry K."/>
            <person name="Miller A.N."/>
            <person name="Grigoriev I.V."/>
            <person name="Debuchy R."/>
            <person name="Gladieux P."/>
            <person name="Thoren M.H."/>
            <person name="Johannesson H."/>
        </authorList>
    </citation>
    <scope>NUCLEOTIDE SEQUENCE</scope>
    <source>
        <strain evidence="3">CBS 606.72</strain>
    </source>
</reference>
<dbReference type="Gene3D" id="2.170.260.10">
    <property type="entry name" value="paz domain"/>
    <property type="match status" value="1"/>
</dbReference>
<gene>
    <name evidence="3" type="ORF">B0T14DRAFT_264904</name>
</gene>
<feature type="domain" description="Piwi" evidence="2">
    <location>
        <begin position="721"/>
        <end position="1038"/>
    </location>
</feature>
<dbReference type="InterPro" id="IPR003100">
    <property type="entry name" value="PAZ_dom"/>
</dbReference>
<name>A0AA40BXJ5_9PEZI</name>
<dbReference type="InterPro" id="IPR012337">
    <property type="entry name" value="RNaseH-like_sf"/>
</dbReference>
<evidence type="ECO:0000256" key="1">
    <source>
        <dbReference type="SAM" id="MobiDB-lite"/>
    </source>
</evidence>
<dbReference type="AlphaFoldDB" id="A0AA40BXJ5"/>
<dbReference type="PROSITE" id="PS50822">
    <property type="entry name" value="PIWI"/>
    <property type="match status" value="1"/>
</dbReference>
<dbReference type="InterPro" id="IPR045246">
    <property type="entry name" value="Piwi_ago-like"/>
</dbReference>
<dbReference type="Gene3D" id="3.40.50.2300">
    <property type="match status" value="1"/>
</dbReference>
<protein>
    <submittedName>
        <fullName evidence="3">Ribonuclease H-like domain-containing protein</fullName>
    </submittedName>
</protein>
<dbReference type="InterPro" id="IPR003165">
    <property type="entry name" value="Piwi"/>
</dbReference>
<dbReference type="EMBL" id="JAULSU010000005">
    <property type="protein sequence ID" value="KAK0617314.1"/>
    <property type="molecule type" value="Genomic_DNA"/>
</dbReference>
<dbReference type="InterPro" id="IPR032472">
    <property type="entry name" value="ArgoL2"/>
</dbReference>
<dbReference type="SUPFAM" id="SSF53098">
    <property type="entry name" value="Ribonuclease H-like"/>
    <property type="match status" value="1"/>
</dbReference>